<feature type="compositionally biased region" description="Basic residues" evidence="1">
    <location>
        <begin position="396"/>
        <end position="432"/>
    </location>
</feature>
<feature type="compositionally biased region" description="Low complexity" evidence="1">
    <location>
        <begin position="217"/>
        <end position="239"/>
    </location>
</feature>
<feature type="compositionally biased region" description="Low complexity" evidence="1">
    <location>
        <begin position="8"/>
        <end position="52"/>
    </location>
</feature>
<dbReference type="EMBL" id="CAJRGZ010000025">
    <property type="protein sequence ID" value="CAG5180819.1"/>
    <property type="molecule type" value="Genomic_DNA"/>
</dbReference>
<feature type="compositionally biased region" description="Basic and acidic residues" evidence="1">
    <location>
        <begin position="448"/>
        <end position="457"/>
    </location>
</feature>
<accession>A0A8J2ICD6</accession>
<feature type="compositionally biased region" description="Polar residues" evidence="1">
    <location>
        <begin position="463"/>
        <end position="472"/>
    </location>
</feature>
<dbReference type="Proteomes" id="UP000676310">
    <property type="component" value="Unassembled WGS sequence"/>
</dbReference>
<dbReference type="OrthoDB" id="3791063at2759"/>
<feature type="compositionally biased region" description="Pro residues" evidence="1">
    <location>
        <begin position="264"/>
        <end position="276"/>
    </location>
</feature>
<proteinExistence type="predicted"/>
<feature type="compositionally biased region" description="Basic and acidic residues" evidence="1">
    <location>
        <begin position="549"/>
        <end position="558"/>
    </location>
</feature>
<feature type="region of interest" description="Disordered" evidence="1">
    <location>
        <begin position="1"/>
        <end position="58"/>
    </location>
</feature>
<evidence type="ECO:0000313" key="3">
    <source>
        <dbReference type="Proteomes" id="UP000676310"/>
    </source>
</evidence>
<feature type="compositionally biased region" description="Basic residues" evidence="1">
    <location>
        <begin position="349"/>
        <end position="358"/>
    </location>
</feature>
<name>A0A8J2ICD6_9PLEO</name>
<feature type="compositionally biased region" description="Polar residues" evidence="1">
    <location>
        <begin position="202"/>
        <end position="216"/>
    </location>
</feature>
<evidence type="ECO:0000313" key="2">
    <source>
        <dbReference type="EMBL" id="CAG5180819.1"/>
    </source>
</evidence>
<keyword evidence="3" id="KW-1185">Reference proteome</keyword>
<gene>
    <name evidence="2" type="ORF">ALTATR162_LOCUS9445</name>
</gene>
<protein>
    <submittedName>
        <fullName evidence="2">Uncharacterized protein</fullName>
    </submittedName>
</protein>
<reference evidence="2" key="1">
    <citation type="submission" date="2021-05" db="EMBL/GenBank/DDBJ databases">
        <authorList>
            <person name="Stam R."/>
        </authorList>
    </citation>
    <scope>NUCLEOTIDE SEQUENCE</scope>
    <source>
        <strain evidence="2">CS162</strain>
    </source>
</reference>
<sequence length="765" mass="87561">MNHPMATPQQAHYQGQVPQQHQNVGQQRQVPTGQQQSFGQAQQRPVQPQQQPLNPYANYDPQLASFILEKPRNATSWEDAEPEQQHVALHELQSELHKFRRNHGNVKKNMNEIPSPNCRRIINELVEDQNIELAKYNRSIQYRIASVVNKWRSVNRRERQLVRVDIILVTEPSGFQEPMQTKISTGSGVQDPNKVKQPGHPQGQQFGNPVNPGQNMPQQQRPPHQQQQQQQSQQHPSQHNVGQSQQFQPPRPQDHPGQAVPGHGNPPPPPPPPGMPGPHDMQGPQRPPVLDGSGRPIQGAPMQHLQPHHPPHSQHPMPGAFPDQMHMPPPGMRQGHNRPIEILNPDHLRHQKSRHKSRRDASSSSSDSDSLWEDESEDSSFVNIKHDDHGDAGRRERGRQRHNKRSKKNQKSRSLSKARGLSRSRSRSRARRSNVEPYIAKSSRRRRASDMVEDPRNGRLSPESFTTDSSRSSHNKIPGQMPPVHIHLSTNNVMEDRTRNGNASPVELHNEKRKPGKHYNAHDMARESSHSSSERGSGTGSMNTASAHTADDGIWDRPIRRRPSFKHVDSRRKFSYGAKPQTISSQPHPSHIYDDDDDDDVDHRRAQKVKYPREPVDDYPYPRSPHAHMREPESYFDDQPAHTARPNMQQRRATMANPPNIHNPFAQSHFPPKPIRASSYLTDRHDSGYSFPQPRAIADRDEPDERFGLSDIHAALEHIQEKKDMRNSMWRPNVKGRRNSAFQYEDDEWNVRIPLGARRGGYDRY</sequence>
<evidence type="ECO:0000256" key="1">
    <source>
        <dbReference type="SAM" id="MobiDB-lite"/>
    </source>
</evidence>
<comment type="caution">
    <text evidence="2">The sequence shown here is derived from an EMBL/GenBank/DDBJ whole genome shotgun (WGS) entry which is preliminary data.</text>
</comment>
<feature type="compositionally biased region" description="Basic and acidic residues" evidence="1">
    <location>
        <begin position="384"/>
        <end position="395"/>
    </location>
</feature>
<dbReference type="AlphaFoldDB" id="A0A8J2ICD6"/>
<dbReference type="GeneID" id="67021667"/>
<feature type="compositionally biased region" description="Basic and acidic residues" evidence="1">
    <location>
        <begin position="520"/>
        <end position="533"/>
    </location>
</feature>
<dbReference type="RefSeq" id="XP_043173014.1">
    <property type="nucleotide sequence ID" value="XM_043317079.1"/>
</dbReference>
<organism evidence="2 3">
    <name type="scientific">Alternaria atra</name>
    <dbReference type="NCBI Taxonomy" id="119953"/>
    <lineage>
        <taxon>Eukaryota</taxon>
        <taxon>Fungi</taxon>
        <taxon>Dikarya</taxon>
        <taxon>Ascomycota</taxon>
        <taxon>Pezizomycotina</taxon>
        <taxon>Dothideomycetes</taxon>
        <taxon>Pleosporomycetidae</taxon>
        <taxon>Pleosporales</taxon>
        <taxon>Pleosporineae</taxon>
        <taxon>Pleosporaceae</taxon>
        <taxon>Alternaria</taxon>
        <taxon>Alternaria sect. Ulocladioides</taxon>
    </lineage>
</organism>
<feature type="region of interest" description="Disordered" evidence="1">
    <location>
        <begin position="177"/>
        <end position="702"/>
    </location>
</feature>
<feature type="compositionally biased region" description="Polar residues" evidence="1">
    <location>
        <begin position="178"/>
        <end position="190"/>
    </location>
</feature>